<accession>A0A538SP07</accession>
<dbReference type="InterPro" id="IPR011330">
    <property type="entry name" value="Glyco_hydro/deAcase_b/a-brl"/>
</dbReference>
<name>A0A538SP07_UNCEI</name>
<dbReference type="Pfam" id="PF11959">
    <property type="entry name" value="DUF3473"/>
    <property type="match status" value="1"/>
</dbReference>
<dbReference type="GO" id="GO:0005975">
    <property type="term" value="P:carbohydrate metabolic process"/>
    <property type="evidence" value="ECO:0007669"/>
    <property type="project" value="InterPro"/>
</dbReference>
<dbReference type="NCBIfam" id="TIGR03006">
    <property type="entry name" value="pepcterm_polyde"/>
    <property type="match status" value="1"/>
</dbReference>
<evidence type="ECO:0000313" key="2">
    <source>
        <dbReference type="EMBL" id="TMQ53087.1"/>
    </source>
</evidence>
<evidence type="ECO:0000313" key="3">
    <source>
        <dbReference type="Proteomes" id="UP000319829"/>
    </source>
</evidence>
<dbReference type="Proteomes" id="UP000319829">
    <property type="component" value="Unassembled WGS sequence"/>
</dbReference>
<sequence length="324" mass="36733">MGRVPRPGGRPAPRRFRTFPKSLHFLLHSTDPASYPSRMTVQGGPAFAVSVDVEDYFQVQAFAARISRKDWGSFPSRVADNTERLLDLFDETHAKGTFFILGWVARRHPELVRHIASRGHEVASHGMTHTMITELSPSEFRAEAMESRLLLEDLGGGRVIGYRAPSYSVNRETLWALEVLRDSGYEYDSSIYPIRRRRYGYPEGPLVPARIAAGDRDIAEFPLPSIPFGPLRFPVLAGAYLRLLPAWVSLAAVEYHRRRRIPLVVNVHPWEIDPGQPSVGFSRLAKWAHYARLDQTDRILRRVLQLGGFSTIEARLRELSLLTP</sequence>
<comment type="caution">
    <text evidence="2">The sequence shown here is derived from an EMBL/GenBank/DDBJ whole genome shotgun (WGS) entry which is preliminary data.</text>
</comment>
<reference evidence="2 3" key="1">
    <citation type="journal article" date="2019" name="Nat. Microbiol.">
        <title>Mediterranean grassland soil C-N compound turnover is dependent on rainfall and depth, and is mediated by genomically divergent microorganisms.</title>
        <authorList>
            <person name="Diamond S."/>
            <person name="Andeer P.F."/>
            <person name="Li Z."/>
            <person name="Crits-Christoph A."/>
            <person name="Burstein D."/>
            <person name="Anantharaman K."/>
            <person name="Lane K.R."/>
            <person name="Thomas B.C."/>
            <person name="Pan C."/>
            <person name="Northen T.R."/>
            <person name="Banfield J.F."/>
        </authorList>
    </citation>
    <scope>NUCLEOTIDE SEQUENCE [LARGE SCALE GENOMIC DNA]</scope>
    <source>
        <strain evidence="2">WS_4</strain>
    </source>
</reference>
<dbReference type="InterPro" id="IPR014344">
    <property type="entry name" value="XrtA_polysacc_deacetyl"/>
</dbReference>
<dbReference type="Pfam" id="PF01522">
    <property type="entry name" value="Polysacc_deac_1"/>
    <property type="match status" value="1"/>
</dbReference>
<dbReference type="PANTHER" id="PTHR47561">
    <property type="entry name" value="POLYSACCHARIDE DEACETYLASE FAMILY PROTEIN (AFU_ORTHOLOGUE AFUA_6G05030)"/>
    <property type="match status" value="1"/>
</dbReference>
<dbReference type="InterPro" id="IPR022560">
    <property type="entry name" value="DUF3473"/>
</dbReference>
<proteinExistence type="predicted"/>
<dbReference type="AlphaFoldDB" id="A0A538SP07"/>
<dbReference type="InterPro" id="IPR002509">
    <property type="entry name" value="NODB_dom"/>
</dbReference>
<dbReference type="PROSITE" id="PS51677">
    <property type="entry name" value="NODB"/>
    <property type="match status" value="1"/>
</dbReference>
<dbReference type="CDD" id="cd10941">
    <property type="entry name" value="CE4_PuuE_HpPgdA_like_2"/>
    <property type="match status" value="1"/>
</dbReference>
<protein>
    <submittedName>
        <fullName evidence="2">DUF3473 domain-containing protein</fullName>
    </submittedName>
</protein>
<dbReference type="GO" id="GO:0016810">
    <property type="term" value="F:hydrolase activity, acting on carbon-nitrogen (but not peptide) bonds"/>
    <property type="evidence" value="ECO:0007669"/>
    <property type="project" value="InterPro"/>
</dbReference>
<dbReference type="SUPFAM" id="SSF88713">
    <property type="entry name" value="Glycoside hydrolase/deacetylase"/>
    <property type="match status" value="1"/>
</dbReference>
<dbReference type="InterPro" id="IPR045235">
    <property type="entry name" value="PuuE_HpPgdA-like"/>
</dbReference>
<gene>
    <name evidence="2" type="ORF">E6K74_10480</name>
</gene>
<evidence type="ECO:0000259" key="1">
    <source>
        <dbReference type="PROSITE" id="PS51677"/>
    </source>
</evidence>
<dbReference type="PANTHER" id="PTHR47561:SF1">
    <property type="entry name" value="POLYSACCHARIDE DEACETYLASE FAMILY PROTEIN (AFU_ORTHOLOGUE AFUA_6G05030)"/>
    <property type="match status" value="1"/>
</dbReference>
<dbReference type="EMBL" id="VBOU01000090">
    <property type="protein sequence ID" value="TMQ53087.1"/>
    <property type="molecule type" value="Genomic_DNA"/>
</dbReference>
<feature type="domain" description="NodB homology" evidence="1">
    <location>
        <begin position="68"/>
        <end position="324"/>
    </location>
</feature>
<organism evidence="2 3">
    <name type="scientific">Eiseniibacteriota bacterium</name>
    <dbReference type="NCBI Taxonomy" id="2212470"/>
    <lineage>
        <taxon>Bacteria</taxon>
        <taxon>Candidatus Eiseniibacteriota</taxon>
    </lineage>
</organism>
<dbReference type="Gene3D" id="3.20.20.370">
    <property type="entry name" value="Glycoside hydrolase/deacetylase"/>
    <property type="match status" value="1"/>
</dbReference>